<name>A0A2N3NKW0_9PEZI</name>
<feature type="compositionally biased region" description="Basic and acidic residues" evidence="9">
    <location>
        <begin position="214"/>
        <end position="229"/>
    </location>
</feature>
<dbReference type="VEuPathDB" id="FungiDB:jhhlp_000343"/>
<feature type="region of interest" description="Disordered" evidence="9">
    <location>
        <begin position="339"/>
        <end position="394"/>
    </location>
</feature>
<keyword evidence="5" id="KW-0949">S-adenosyl-L-methionine</keyword>
<reference evidence="11 12" key="1">
    <citation type="journal article" date="2017" name="G3 (Bethesda)">
        <title>First Draft Genome Sequence of the Pathogenic Fungus Lomentospora prolificans (Formerly Scedosporium prolificans).</title>
        <authorList>
            <person name="Luo R."/>
            <person name="Zimin A."/>
            <person name="Workman R."/>
            <person name="Fan Y."/>
            <person name="Pertea G."/>
            <person name="Grossman N."/>
            <person name="Wear M.P."/>
            <person name="Jia B."/>
            <person name="Miller H."/>
            <person name="Casadevall A."/>
            <person name="Timp W."/>
            <person name="Zhang S.X."/>
            <person name="Salzberg S.L."/>
        </authorList>
    </citation>
    <scope>NUCLEOTIDE SEQUENCE [LARGE SCALE GENOMIC DNA]</scope>
    <source>
        <strain evidence="11 12">JHH-5317</strain>
    </source>
</reference>
<dbReference type="STRING" id="41688.A0A2N3NKW0"/>
<evidence type="ECO:0000256" key="2">
    <source>
        <dbReference type="ARBA" id="ARBA00020451"/>
    </source>
</evidence>
<comment type="caution">
    <text evidence="11">The sequence shown here is derived from an EMBL/GenBank/DDBJ whole genome shotgun (WGS) entry which is preliminary data.</text>
</comment>
<evidence type="ECO:0000256" key="8">
    <source>
        <dbReference type="ARBA" id="ARBA00048434"/>
    </source>
</evidence>
<dbReference type="CDD" id="cd18089">
    <property type="entry name" value="SPOUT_Trm10-like"/>
    <property type="match status" value="1"/>
</dbReference>
<feature type="domain" description="SAM-dependent MTase TRM10-type" evidence="10">
    <location>
        <begin position="107"/>
        <end position="338"/>
    </location>
</feature>
<dbReference type="GO" id="GO:0052905">
    <property type="term" value="F:tRNA (guanosine(9)-N1)-methyltransferase activity"/>
    <property type="evidence" value="ECO:0007669"/>
    <property type="project" value="UniProtKB-EC"/>
</dbReference>
<evidence type="ECO:0000256" key="1">
    <source>
        <dbReference type="ARBA" id="ARBA00012797"/>
    </source>
</evidence>
<dbReference type="EC" id="2.1.1.221" evidence="1"/>
<feature type="compositionally biased region" description="Acidic residues" evidence="9">
    <location>
        <begin position="350"/>
        <end position="361"/>
    </location>
</feature>
<keyword evidence="4" id="KW-0808">Transferase</keyword>
<dbReference type="GO" id="GO:0005634">
    <property type="term" value="C:nucleus"/>
    <property type="evidence" value="ECO:0007669"/>
    <property type="project" value="TreeGrafter"/>
</dbReference>
<gene>
    <name evidence="11" type="ORF">jhhlp_000343</name>
</gene>
<dbReference type="Proteomes" id="UP000233524">
    <property type="component" value="Unassembled WGS sequence"/>
</dbReference>
<sequence length="394" mass="43705">METVPIEQSNGAPPIKVETAPPTDLPADPSNKTHTSGQDSSPAAGTTALSKNQQKKLRRQQAWDAQRDERKLRRKEKRQTIRARKRETYAAAVAEARAAGLDPKVVLAQPKTQSISVPISIIIDCSFEDYMVSKELVSLSSQIQRSYSENRAAPYRPHLFISSWGGKIKERFEVGMNATHKYWKGIQFVEGDVVDASKKATELMAGPRAGRAIDMPKPKAGEPALRLEDPNSEPEEVKEENIIYLTSDSPYILERLEPGTSYVIGGIVDKNREKGLCHRLARKRGIRTAKLPIKEYMVMNSRQVLATNHVVEIMLRWLECGDWGTAFLKALPKRKEAKLREGSAARSVEPEESDDGCDEEKGDGNAQAAEIVEEEMADAPAGEDSAKNELKIST</sequence>
<dbReference type="Gene3D" id="3.40.1280.30">
    <property type="match status" value="1"/>
</dbReference>
<evidence type="ECO:0000256" key="9">
    <source>
        <dbReference type="SAM" id="MobiDB-lite"/>
    </source>
</evidence>
<keyword evidence="12" id="KW-1185">Reference proteome</keyword>
<feature type="region of interest" description="Disordered" evidence="9">
    <location>
        <begin position="1"/>
        <end position="87"/>
    </location>
</feature>
<feature type="compositionally biased region" description="Basic and acidic residues" evidence="9">
    <location>
        <begin position="384"/>
        <end position="394"/>
    </location>
</feature>
<feature type="compositionally biased region" description="Basic residues" evidence="9">
    <location>
        <begin position="72"/>
        <end position="85"/>
    </location>
</feature>
<dbReference type="PROSITE" id="PS51675">
    <property type="entry name" value="SAM_MT_TRM10"/>
    <property type="match status" value="1"/>
</dbReference>
<feature type="compositionally biased region" description="Polar residues" evidence="9">
    <location>
        <begin position="1"/>
        <end position="11"/>
    </location>
</feature>
<protein>
    <recommendedName>
        <fullName evidence="2">tRNA (guanine(9)-N1)-methyltransferase</fullName>
        <ecNumber evidence="1">2.1.1.221</ecNumber>
    </recommendedName>
    <alternativeName>
        <fullName evidence="7">tRNA methyltransferase 10</fullName>
    </alternativeName>
    <alternativeName>
        <fullName evidence="6">tRNA(m1G9)-methyltransferase</fullName>
    </alternativeName>
</protein>
<dbReference type="GO" id="GO:0002939">
    <property type="term" value="P:tRNA N1-guanine methylation"/>
    <property type="evidence" value="ECO:0007669"/>
    <property type="project" value="TreeGrafter"/>
</dbReference>
<dbReference type="InterPro" id="IPR007356">
    <property type="entry name" value="tRNA_m1G_MeTrfase_euk"/>
</dbReference>
<keyword evidence="3" id="KW-0489">Methyltransferase</keyword>
<evidence type="ECO:0000256" key="6">
    <source>
        <dbReference type="ARBA" id="ARBA00031792"/>
    </source>
</evidence>
<dbReference type="EMBL" id="NLAX01000002">
    <property type="protein sequence ID" value="PKS13002.1"/>
    <property type="molecule type" value="Genomic_DNA"/>
</dbReference>
<evidence type="ECO:0000313" key="12">
    <source>
        <dbReference type="Proteomes" id="UP000233524"/>
    </source>
</evidence>
<dbReference type="InterPro" id="IPR038459">
    <property type="entry name" value="MT_TRM10-typ_sf"/>
</dbReference>
<accession>A0A2N3NKW0</accession>
<feature type="compositionally biased region" description="Polar residues" evidence="9">
    <location>
        <begin position="30"/>
        <end position="52"/>
    </location>
</feature>
<feature type="region of interest" description="Disordered" evidence="9">
    <location>
        <begin position="210"/>
        <end position="232"/>
    </location>
</feature>
<evidence type="ECO:0000256" key="7">
    <source>
        <dbReference type="ARBA" id="ARBA00032166"/>
    </source>
</evidence>
<evidence type="ECO:0000256" key="4">
    <source>
        <dbReference type="ARBA" id="ARBA00022679"/>
    </source>
</evidence>
<organism evidence="11 12">
    <name type="scientific">Lomentospora prolificans</name>
    <dbReference type="NCBI Taxonomy" id="41688"/>
    <lineage>
        <taxon>Eukaryota</taxon>
        <taxon>Fungi</taxon>
        <taxon>Dikarya</taxon>
        <taxon>Ascomycota</taxon>
        <taxon>Pezizomycotina</taxon>
        <taxon>Sordariomycetes</taxon>
        <taxon>Hypocreomycetidae</taxon>
        <taxon>Microascales</taxon>
        <taxon>Microascaceae</taxon>
        <taxon>Lomentospora</taxon>
    </lineage>
</organism>
<evidence type="ECO:0000259" key="10">
    <source>
        <dbReference type="PROSITE" id="PS51675"/>
    </source>
</evidence>
<dbReference type="FunCoup" id="A0A2N3NKW0">
    <property type="interactions" value="738"/>
</dbReference>
<dbReference type="InterPro" id="IPR028564">
    <property type="entry name" value="MT_TRM10-typ"/>
</dbReference>
<evidence type="ECO:0000313" key="11">
    <source>
        <dbReference type="EMBL" id="PKS13002.1"/>
    </source>
</evidence>
<evidence type="ECO:0000256" key="5">
    <source>
        <dbReference type="ARBA" id="ARBA00022691"/>
    </source>
</evidence>
<dbReference type="PANTHER" id="PTHR13563:SF13">
    <property type="entry name" value="TRNA METHYLTRANSFERASE 10 HOMOLOG A"/>
    <property type="match status" value="1"/>
</dbReference>
<proteinExistence type="predicted"/>
<comment type="catalytic activity">
    <reaction evidence="8">
        <text>guanosine(9) in tRNA + S-adenosyl-L-methionine = N(1)-methylguanosine(9) in tRNA + S-adenosyl-L-homocysteine + H(+)</text>
        <dbReference type="Rhea" id="RHEA:43156"/>
        <dbReference type="Rhea" id="RHEA-COMP:10367"/>
        <dbReference type="Rhea" id="RHEA-COMP:10368"/>
        <dbReference type="ChEBI" id="CHEBI:15378"/>
        <dbReference type="ChEBI" id="CHEBI:57856"/>
        <dbReference type="ChEBI" id="CHEBI:59789"/>
        <dbReference type="ChEBI" id="CHEBI:73542"/>
        <dbReference type="ChEBI" id="CHEBI:74269"/>
        <dbReference type="EC" id="2.1.1.221"/>
    </reaction>
</comment>
<dbReference type="AlphaFoldDB" id="A0A2N3NKW0"/>
<dbReference type="InParanoid" id="A0A2N3NKW0"/>
<evidence type="ECO:0000256" key="3">
    <source>
        <dbReference type="ARBA" id="ARBA00022603"/>
    </source>
</evidence>
<dbReference type="PANTHER" id="PTHR13563">
    <property type="entry name" value="TRNA (GUANINE-9-) METHYLTRANSFERASE"/>
    <property type="match status" value="1"/>
</dbReference>
<dbReference type="GO" id="GO:0000049">
    <property type="term" value="F:tRNA binding"/>
    <property type="evidence" value="ECO:0007669"/>
    <property type="project" value="TreeGrafter"/>
</dbReference>
<dbReference type="OrthoDB" id="278300at2759"/>